<gene>
    <name evidence="1" type="ORF">PS662_01108</name>
</gene>
<organism evidence="1 2">
    <name type="scientific">Pseudomonas fluorescens</name>
    <dbReference type="NCBI Taxonomy" id="294"/>
    <lineage>
        <taxon>Bacteria</taxon>
        <taxon>Pseudomonadati</taxon>
        <taxon>Pseudomonadota</taxon>
        <taxon>Gammaproteobacteria</taxon>
        <taxon>Pseudomonadales</taxon>
        <taxon>Pseudomonadaceae</taxon>
        <taxon>Pseudomonas</taxon>
    </lineage>
</organism>
<dbReference type="AlphaFoldDB" id="A0A5E6QPC0"/>
<protein>
    <submittedName>
        <fullName evidence="1">Uncharacterized protein</fullName>
    </submittedName>
</protein>
<proteinExistence type="predicted"/>
<evidence type="ECO:0000313" key="1">
    <source>
        <dbReference type="EMBL" id="VVM57079.1"/>
    </source>
</evidence>
<dbReference type="EMBL" id="CABVHK010000003">
    <property type="protein sequence ID" value="VVM57079.1"/>
    <property type="molecule type" value="Genomic_DNA"/>
</dbReference>
<dbReference type="Proteomes" id="UP000326953">
    <property type="component" value="Unassembled WGS sequence"/>
</dbReference>
<reference evidence="1 2" key="1">
    <citation type="submission" date="2019-09" db="EMBL/GenBank/DDBJ databases">
        <authorList>
            <person name="Chandra G."/>
            <person name="Truman W A."/>
        </authorList>
    </citation>
    <scope>NUCLEOTIDE SEQUENCE [LARGE SCALE GENOMIC DNA]</scope>
    <source>
        <strain evidence="1">PS662</strain>
    </source>
</reference>
<name>A0A5E6QPC0_PSEFL</name>
<evidence type="ECO:0000313" key="2">
    <source>
        <dbReference type="Proteomes" id="UP000326953"/>
    </source>
</evidence>
<sequence>MSINPFTSSGPRPFVPGGDLSRVYYLDGNGTTVSALSGTFDATLDNSAKRYRITFKLIFAGYGEIQGDIDVAE</sequence>
<accession>A0A5E6QPC0</accession>